<dbReference type="InterPro" id="IPR001012">
    <property type="entry name" value="UBX_dom"/>
</dbReference>
<dbReference type="SMART" id="SM00166">
    <property type="entry name" value="UBX"/>
    <property type="match status" value="1"/>
</dbReference>
<evidence type="ECO:0000256" key="2">
    <source>
        <dbReference type="SAM" id="MobiDB-lite"/>
    </source>
</evidence>
<dbReference type="InterPro" id="IPR029071">
    <property type="entry name" value="Ubiquitin-like_domsf"/>
</dbReference>
<feature type="region of interest" description="Disordered" evidence="2">
    <location>
        <begin position="274"/>
        <end position="331"/>
    </location>
</feature>
<dbReference type="GO" id="GO:0043130">
    <property type="term" value="F:ubiquitin binding"/>
    <property type="evidence" value="ECO:0007669"/>
    <property type="project" value="TreeGrafter"/>
</dbReference>
<name>A0AAV1CHI5_OLDCO</name>
<dbReference type="EMBL" id="OX459119">
    <property type="protein sequence ID" value="CAI9093947.1"/>
    <property type="molecule type" value="Genomic_DNA"/>
</dbReference>
<dbReference type="SUPFAM" id="SSF54236">
    <property type="entry name" value="Ubiquitin-like"/>
    <property type="match status" value="1"/>
</dbReference>
<proteinExistence type="predicted"/>
<dbReference type="PANTHER" id="PTHR23322:SF93">
    <property type="entry name" value="UBX DOMAIN-CONTAINING PROTEIN 8"/>
    <property type="match status" value="1"/>
</dbReference>
<dbReference type="Pfam" id="PF00789">
    <property type="entry name" value="UBX"/>
    <property type="match status" value="1"/>
</dbReference>
<sequence length="590" mass="65067">MATLEDIETFMSIAGVSEAVAIQKLEEHRGNLNAAINAHFSEGERNRVQETPVVDAQDDVMEIDDPVQVGPHAPPFPPLSSTRNLNPFSLLDPNFSRSIFDSGPEIISRSPFVSHPREVREIPIEVKDGSEQSSRSRNAPTIEDVTGTSQVHGPEIHGSVVLTDDNDEELPTAPATYASALNHGIVNRYPDAPSSRPSAPVIDDLPDYSNDIEEEMIRAAIEASKRDAELSNHQPEVLADPLPPHQQSHFGDTDYAHAVSLSLETAEREKALREMEGKTVVSDSVASADAEDHGKASNPSNGRLHVGSTSAPDEEAEDMEEQPLVRHRSRHTSIGSVETGADVEETDVRPASLERDGNLDAPRVNGNEFPDEWGGISSEEHDEAVMLEAAMFGGIPDGSGYGLPFAPHQLMQNGLNQTMGPYAPRVPRPPSPTLTAQRLLREQQDDEYLAALQADREKELKAKEEADAALAEERRKEEELRRKMDEEQEIERQLAAKEASLPQEPRSDDENSVTLLVRMPDGSRRGRRFLKSDKLKSLFDFIDISRVVKPGKYRLVRPYPRQAFSDDECASSLSDLGLTSKQEALFLELI</sequence>
<dbReference type="Gene3D" id="3.10.20.90">
    <property type="entry name" value="Phosphatidylinositol 3-kinase Catalytic Subunit, Chain A, domain 1"/>
    <property type="match status" value="1"/>
</dbReference>
<dbReference type="InterPro" id="IPR009060">
    <property type="entry name" value="UBA-like_sf"/>
</dbReference>
<gene>
    <name evidence="4" type="ORF">OLC1_LOCUS5237</name>
</gene>
<dbReference type="Proteomes" id="UP001161247">
    <property type="component" value="Chromosome 2"/>
</dbReference>
<evidence type="ECO:0000313" key="5">
    <source>
        <dbReference type="Proteomes" id="UP001161247"/>
    </source>
</evidence>
<dbReference type="AlphaFoldDB" id="A0AAV1CHI5"/>
<dbReference type="CDD" id="cd01767">
    <property type="entry name" value="UBX"/>
    <property type="match status" value="1"/>
</dbReference>
<evidence type="ECO:0000256" key="1">
    <source>
        <dbReference type="ARBA" id="ARBA00022786"/>
    </source>
</evidence>
<keyword evidence="5" id="KW-1185">Reference proteome</keyword>
<feature type="region of interest" description="Disordered" evidence="2">
    <location>
        <begin position="459"/>
        <end position="491"/>
    </location>
</feature>
<reference evidence="4" key="1">
    <citation type="submission" date="2023-03" db="EMBL/GenBank/DDBJ databases">
        <authorList>
            <person name="Julca I."/>
        </authorList>
    </citation>
    <scope>NUCLEOTIDE SEQUENCE</scope>
</reference>
<dbReference type="InterPro" id="IPR050730">
    <property type="entry name" value="UBX_domain-protein"/>
</dbReference>
<keyword evidence="1" id="KW-0833">Ubl conjugation pathway</keyword>
<protein>
    <submittedName>
        <fullName evidence="4">OLC1v1029568C6</fullName>
    </submittedName>
</protein>
<dbReference type="SUPFAM" id="SSF46934">
    <property type="entry name" value="UBA-like"/>
    <property type="match status" value="1"/>
</dbReference>
<feature type="compositionally biased region" description="Acidic residues" evidence="2">
    <location>
        <begin position="312"/>
        <end position="321"/>
    </location>
</feature>
<dbReference type="CDD" id="cd14351">
    <property type="entry name" value="UBA_Ubx1_like"/>
    <property type="match status" value="1"/>
</dbReference>
<organism evidence="4 5">
    <name type="scientific">Oldenlandia corymbosa var. corymbosa</name>
    <dbReference type="NCBI Taxonomy" id="529605"/>
    <lineage>
        <taxon>Eukaryota</taxon>
        <taxon>Viridiplantae</taxon>
        <taxon>Streptophyta</taxon>
        <taxon>Embryophyta</taxon>
        <taxon>Tracheophyta</taxon>
        <taxon>Spermatophyta</taxon>
        <taxon>Magnoliopsida</taxon>
        <taxon>eudicotyledons</taxon>
        <taxon>Gunneridae</taxon>
        <taxon>Pentapetalae</taxon>
        <taxon>asterids</taxon>
        <taxon>lamiids</taxon>
        <taxon>Gentianales</taxon>
        <taxon>Rubiaceae</taxon>
        <taxon>Rubioideae</taxon>
        <taxon>Spermacoceae</taxon>
        <taxon>Hedyotis-Oldenlandia complex</taxon>
        <taxon>Oldenlandia</taxon>
    </lineage>
</organism>
<dbReference type="PROSITE" id="PS50033">
    <property type="entry name" value="UBX"/>
    <property type="match status" value="1"/>
</dbReference>
<feature type="compositionally biased region" description="Polar residues" evidence="2">
    <location>
        <begin position="297"/>
        <end position="311"/>
    </location>
</feature>
<accession>A0AAV1CHI5</accession>
<dbReference type="Gene3D" id="1.10.8.10">
    <property type="entry name" value="DNA helicase RuvA subunit, C-terminal domain"/>
    <property type="match status" value="1"/>
</dbReference>
<feature type="region of interest" description="Disordered" evidence="2">
    <location>
        <begin position="354"/>
        <end position="375"/>
    </location>
</feature>
<feature type="domain" description="UBX" evidence="3">
    <location>
        <begin position="508"/>
        <end position="586"/>
    </location>
</feature>
<evidence type="ECO:0000259" key="3">
    <source>
        <dbReference type="PROSITE" id="PS50033"/>
    </source>
</evidence>
<dbReference type="PANTHER" id="PTHR23322">
    <property type="entry name" value="FAS-ASSOCIATED PROTEIN"/>
    <property type="match status" value="1"/>
</dbReference>
<dbReference type="Pfam" id="PF14555">
    <property type="entry name" value="UBA_4"/>
    <property type="match status" value="1"/>
</dbReference>
<evidence type="ECO:0000313" key="4">
    <source>
        <dbReference type="EMBL" id="CAI9093947.1"/>
    </source>
</evidence>